<proteinExistence type="predicted"/>
<accession>A0ABW6M8T1</accession>
<dbReference type="EMBL" id="JBIAHM010000011">
    <property type="protein sequence ID" value="MFE9602551.1"/>
    <property type="molecule type" value="Genomic_DNA"/>
</dbReference>
<evidence type="ECO:0000313" key="2">
    <source>
        <dbReference type="EMBL" id="MFE9602551.1"/>
    </source>
</evidence>
<name>A0ABW6M8T1_9ACTN</name>
<dbReference type="Proteomes" id="UP001601303">
    <property type="component" value="Unassembled WGS sequence"/>
</dbReference>
<sequence>MSNTLLPVDADTIQHTYESVLLSIRLPTGDALGTLNEMLQGHVQLLAPEVRNLSPRMRGETRRTAVHILVRTSHLLKVTTGSPTAQLPDTYDLAVTARGLLTLYLYPGPLGSPTAEDEIAEQIGQRLCGACREPIEDDEPYERRPSDSNSAGAIHGYVHAEPCVDRPSLLVPVPPQDSSA</sequence>
<keyword evidence="3" id="KW-1185">Reference proteome</keyword>
<dbReference type="Pfam" id="PF19979">
    <property type="entry name" value="DUF6415"/>
    <property type="match status" value="1"/>
</dbReference>
<evidence type="ECO:0000313" key="3">
    <source>
        <dbReference type="Proteomes" id="UP001601303"/>
    </source>
</evidence>
<reference evidence="2 3" key="1">
    <citation type="submission" date="2024-10" db="EMBL/GenBank/DDBJ databases">
        <title>The Natural Products Discovery Center: Release of the First 8490 Sequenced Strains for Exploring Actinobacteria Biosynthetic Diversity.</title>
        <authorList>
            <person name="Kalkreuter E."/>
            <person name="Kautsar S.A."/>
            <person name="Yang D."/>
            <person name="Bader C.D."/>
            <person name="Teijaro C.N."/>
            <person name="Fluegel L."/>
            <person name="Davis C.M."/>
            <person name="Simpson J.R."/>
            <person name="Lauterbach L."/>
            <person name="Steele A.D."/>
            <person name="Gui C."/>
            <person name="Meng S."/>
            <person name="Li G."/>
            <person name="Viehrig K."/>
            <person name="Ye F."/>
            <person name="Su P."/>
            <person name="Kiefer A.F."/>
            <person name="Nichols A."/>
            <person name="Cepeda A.J."/>
            <person name="Yan W."/>
            <person name="Fan B."/>
            <person name="Jiang Y."/>
            <person name="Adhikari A."/>
            <person name="Zheng C.-J."/>
            <person name="Schuster L."/>
            <person name="Cowan T.M."/>
            <person name="Smanski M.J."/>
            <person name="Chevrette M.G."/>
            <person name="De Carvalho L.P.S."/>
            <person name="Shen B."/>
        </authorList>
    </citation>
    <scope>NUCLEOTIDE SEQUENCE [LARGE SCALE GENOMIC DNA]</scope>
    <source>
        <strain evidence="2 3">NPDC006488</strain>
    </source>
</reference>
<evidence type="ECO:0000256" key="1">
    <source>
        <dbReference type="SAM" id="MobiDB-lite"/>
    </source>
</evidence>
<dbReference type="InterPro" id="IPR046300">
    <property type="entry name" value="DUF6415"/>
</dbReference>
<gene>
    <name evidence="2" type="ORF">ACFYNQ_28805</name>
</gene>
<feature type="region of interest" description="Disordered" evidence="1">
    <location>
        <begin position="134"/>
        <end position="157"/>
    </location>
</feature>
<dbReference type="RefSeq" id="WP_388110551.1">
    <property type="nucleotide sequence ID" value="NZ_JBIAHM010000011.1"/>
</dbReference>
<protein>
    <submittedName>
        <fullName evidence="2">DUF6415 family natural product biosynthesis protein</fullName>
    </submittedName>
</protein>
<comment type="caution">
    <text evidence="2">The sequence shown here is derived from an EMBL/GenBank/DDBJ whole genome shotgun (WGS) entry which is preliminary data.</text>
</comment>
<organism evidence="2 3">
    <name type="scientific">Streptomyces hokutonensis</name>
    <dbReference type="NCBI Taxonomy" id="1306990"/>
    <lineage>
        <taxon>Bacteria</taxon>
        <taxon>Bacillati</taxon>
        <taxon>Actinomycetota</taxon>
        <taxon>Actinomycetes</taxon>
        <taxon>Kitasatosporales</taxon>
        <taxon>Streptomycetaceae</taxon>
        <taxon>Streptomyces</taxon>
    </lineage>
</organism>